<dbReference type="InterPro" id="IPR043926">
    <property type="entry name" value="ABCG_dom"/>
</dbReference>
<name>A0A8S1F462_9PELO</name>
<keyword evidence="5 6" id="KW-0472">Membrane</keyword>
<accession>A0A8S1F462</accession>
<keyword evidence="2" id="KW-0813">Transport</keyword>
<dbReference type="SUPFAM" id="SSF52540">
    <property type="entry name" value="P-loop containing nucleoside triphosphate hydrolases"/>
    <property type="match status" value="1"/>
</dbReference>
<dbReference type="PANTHER" id="PTHR48041">
    <property type="entry name" value="ABC TRANSPORTER G FAMILY MEMBER 28"/>
    <property type="match status" value="1"/>
</dbReference>
<organism evidence="8 9">
    <name type="scientific">Caenorhabditis bovis</name>
    <dbReference type="NCBI Taxonomy" id="2654633"/>
    <lineage>
        <taxon>Eukaryota</taxon>
        <taxon>Metazoa</taxon>
        <taxon>Ecdysozoa</taxon>
        <taxon>Nematoda</taxon>
        <taxon>Chromadorea</taxon>
        <taxon>Rhabditida</taxon>
        <taxon>Rhabditina</taxon>
        <taxon>Rhabditomorpha</taxon>
        <taxon>Rhabditoidea</taxon>
        <taxon>Rhabditidae</taxon>
        <taxon>Peloderinae</taxon>
        <taxon>Caenorhabditis</taxon>
    </lineage>
</organism>
<evidence type="ECO:0000256" key="6">
    <source>
        <dbReference type="SAM" id="Phobius"/>
    </source>
</evidence>
<gene>
    <name evidence="8" type="ORF">CBOVIS_LOCUS7678</name>
</gene>
<dbReference type="InterPro" id="IPR027417">
    <property type="entry name" value="P-loop_NTPase"/>
</dbReference>
<dbReference type="GO" id="GO:0140359">
    <property type="term" value="F:ABC-type transporter activity"/>
    <property type="evidence" value="ECO:0007669"/>
    <property type="project" value="InterPro"/>
</dbReference>
<evidence type="ECO:0000256" key="3">
    <source>
        <dbReference type="ARBA" id="ARBA00022692"/>
    </source>
</evidence>
<dbReference type="PANTHER" id="PTHR48041:SF89">
    <property type="entry name" value="FI03229P"/>
    <property type="match status" value="1"/>
</dbReference>
<evidence type="ECO:0000256" key="4">
    <source>
        <dbReference type="ARBA" id="ARBA00022989"/>
    </source>
</evidence>
<evidence type="ECO:0000313" key="8">
    <source>
        <dbReference type="EMBL" id="CAB3405489.1"/>
    </source>
</evidence>
<dbReference type="OrthoDB" id="66620at2759"/>
<dbReference type="GO" id="GO:0005886">
    <property type="term" value="C:plasma membrane"/>
    <property type="evidence" value="ECO:0007669"/>
    <property type="project" value="TreeGrafter"/>
</dbReference>
<dbReference type="InterPro" id="IPR050352">
    <property type="entry name" value="ABCG_transporters"/>
</dbReference>
<comment type="caution">
    <text evidence="8">The sequence shown here is derived from an EMBL/GenBank/DDBJ whole genome shotgun (WGS) entry which is preliminary data.</text>
</comment>
<dbReference type="Pfam" id="PF19055">
    <property type="entry name" value="ABC2_membrane_7"/>
    <property type="match status" value="1"/>
</dbReference>
<proteinExistence type="predicted"/>
<evidence type="ECO:0000313" key="9">
    <source>
        <dbReference type="Proteomes" id="UP000494206"/>
    </source>
</evidence>
<dbReference type="AlphaFoldDB" id="A0A8S1F462"/>
<dbReference type="Gene3D" id="3.40.50.300">
    <property type="entry name" value="P-loop containing nucleotide triphosphate hydrolases"/>
    <property type="match status" value="1"/>
</dbReference>
<sequence length="523" mass="60136">MGGSRKCNQIATVNFRDITFSDSSICRDASSEKPKTRGNSASNYRAKKNRRALNYDISTKRALYPHTYFRYFPRTRKLHIMSEESTNDSIYFSTIRSRHTTDPFFTDVDADNDPKPSGKILRYPEYTECPIKIPTSVPCLTLSKLSFSRDLRSSTDKVLLRLPILKQEFYDINFELRSGDVMALMYTRESEMECLLKVIGGSAEVRGKISGEIFVNGHRMSKTRLSRTIGLVSAEMPSSYLTIRQYMVVMCSMYPPPSSKHYGGTNHLINKLMTDMGLMQVASIPCHRVNRSQWQRARIAAQLARDPAILICTDILKDIDLHDQCFLIDYVRDWALKTDRIVIMAIAATSPQLLAMFSTAMIFASGRAIYVGPPKYMQEYFESIGCPCPMYKNPCDYYVDLVTHDILTSDASRESSIRIARLINKWNQMKPIIHRSVSGNVLLDLSRANFLKISFSLLCLHWFYFRRNPEISMIFVIFMISTVLSFHFSEISLNVPQAFWQRYDFIEMVLSAGLFWKLFELAD</sequence>
<keyword evidence="3 6" id="KW-0812">Transmembrane</keyword>
<dbReference type="Proteomes" id="UP000494206">
    <property type="component" value="Unassembled WGS sequence"/>
</dbReference>
<comment type="subcellular location">
    <subcellularLocation>
        <location evidence="1">Membrane</location>
        <topology evidence="1">Multi-pass membrane protein</topology>
    </subcellularLocation>
</comment>
<feature type="transmembrane region" description="Helical" evidence="6">
    <location>
        <begin position="471"/>
        <end position="488"/>
    </location>
</feature>
<evidence type="ECO:0000256" key="1">
    <source>
        <dbReference type="ARBA" id="ARBA00004141"/>
    </source>
</evidence>
<keyword evidence="4 6" id="KW-1133">Transmembrane helix</keyword>
<evidence type="ECO:0000259" key="7">
    <source>
        <dbReference type="Pfam" id="PF19055"/>
    </source>
</evidence>
<protein>
    <recommendedName>
        <fullName evidence="7">ABC transporter family G domain-containing protein</fullName>
    </recommendedName>
</protein>
<evidence type="ECO:0000256" key="2">
    <source>
        <dbReference type="ARBA" id="ARBA00022448"/>
    </source>
</evidence>
<evidence type="ECO:0000256" key="5">
    <source>
        <dbReference type="ARBA" id="ARBA00023136"/>
    </source>
</evidence>
<reference evidence="8 9" key="1">
    <citation type="submission" date="2020-04" db="EMBL/GenBank/DDBJ databases">
        <authorList>
            <person name="Laetsch R D."/>
            <person name="Stevens L."/>
            <person name="Kumar S."/>
            <person name="Blaxter L. M."/>
        </authorList>
    </citation>
    <scope>NUCLEOTIDE SEQUENCE [LARGE SCALE GENOMIC DNA]</scope>
</reference>
<feature type="domain" description="ABC transporter family G" evidence="7">
    <location>
        <begin position="352"/>
        <end position="412"/>
    </location>
</feature>
<keyword evidence="9" id="KW-1185">Reference proteome</keyword>
<dbReference type="EMBL" id="CADEPM010000004">
    <property type="protein sequence ID" value="CAB3405489.1"/>
    <property type="molecule type" value="Genomic_DNA"/>
</dbReference>